<keyword evidence="2" id="KW-0813">Transport</keyword>
<evidence type="ECO:0000259" key="9">
    <source>
        <dbReference type="PROSITE" id="PS50928"/>
    </source>
</evidence>
<evidence type="ECO:0000256" key="2">
    <source>
        <dbReference type="ARBA" id="ARBA00022448"/>
    </source>
</evidence>
<feature type="transmembrane region" description="Helical" evidence="8">
    <location>
        <begin position="290"/>
        <end position="312"/>
    </location>
</feature>
<evidence type="ECO:0000256" key="5">
    <source>
        <dbReference type="ARBA" id="ARBA00022692"/>
    </source>
</evidence>
<name>A0A1Y6FLJ7_9HYPH</name>
<keyword evidence="4" id="KW-0997">Cell inner membrane</keyword>
<dbReference type="AlphaFoldDB" id="A0A1Y6FLJ7"/>
<evidence type="ECO:0000256" key="1">
    <source>
        <dbReference type="ARBA" id="ARBA00004429"/>
    </source>
</evidence>
<reference evidence="11" key="1">
    <citation type="submission" date="2017-04" db="EMBL/GenBank/DDBJ databases">
        <authorList>
            <person name="Varghese N."/>
            <person name="Submissions S."/>
        </authorList>
    </citation>
    <scope>NUCLEOTIDE SEQUENCE [LARGE SCALE GENOMIC DNA]</scope>
</reference>
<feature type="domain" description="ABC transmembrane type-1" evidence="9">
    <location>
        <begin position="59"/>
        <end position="262"/>
    </location>
</feature>
<keyword evidence="11" id="KW-1185">Reference proteome</keyword>
<dbReference type="PANTHER" id="PTHR43357">
    <property type="entry name" value="INNER MEMBRANE ABC TRANSPORTER PERMEASE PROTEIN YDCV"/>
    <property type="match status" value="1"/>
</dbReference>
<feature type="transmembrane region" description="Helical" evidence="8">
    <location>
        <begin position="506"/>
        <end position="528"/>
    </location>
</feature>
<keyword evidence="3" id="KW-1003">Cell membrane</keyword>
<feature type="transmembrane region" description="Helical" evidence="8">
    <location>
        <begin position="332"/>
        <end position="355"/>
    </location>
</feature>
<feature type="transmembrane region" description="Helical" evidence="8">
    <location>
        <begin position="96"/>
        <end position="119"/>
    </location>
</feature>
<keyword evidence="7 8" id="KW-0472">Membrane</keyword>
<dbReference type="SUPFAM" id="SSF161098">
    <property type="entry name" value="MetI-like"/>
    <property type="match status" value="2"/>
</dbReference>
<feature type="transmembrane region" description="Helical" evidence="8">
    <location>
        <begin position="202"/>
        <end position="223"/>
    </location>
</feature>
<dbReference type="InterPro" id="IPR035906">
    <property type="entry name" value="MetI-like_sf"/>
</dbReference>
<dbReference type="EMBL" id="FXWK01000001">
    <property type="protein sequence ID" value="SMQ75629.1"/>
    <property type="molecule type" value="Genomic_DNA"/>
</dbReference>
<feature type="transmembrane region" description="Helical" evidence="8">
    <location>
        <begin position="64"/>
        <end position="84"/>
    </location>
</feature>
<evidence type="ECO:0000313" key="10">
    <source>
        <dbReference type="EMBL" id="SMQ75629.1"/>
    </source>
</evidence>
<dbReference type="Proteomes" id="UP000194474">
    <property type="component" value="Unassembled WGS sequence"/>
</dbReference>
<evidence type="ECO:0000256" key="4">
    <source>
        <dbReference type="ARBA" id="ARBA00022519"/>
    </source>
</evidence>
<dbReference type="GO" id="GO:0055085">
    <property type="term" value="P:transmembrane transport"/>
    <property type="evidence" value="ECO:0007669"/>
    <property type="project" value="InterPro"/>
</dbReference>
<feature type="transmembrane region" description="Helical" evidence="8">
    <location>
        <begin position="461"/>
        <end position="483"/>
    </location>
</feature>
<evidence type="ECO:0000256" key="3">
    <source>
        <dbReference type="ARBA" id="ARBA00022475"/>
    </source>
</evidence>
<dbReference type="PANTHER" id="PTHR43357:SF4">
    <property type="entry name" value="INNER MEMBRANE ABC TRANSPORTER PERMEASE PROTEIN YDCV"/>
    <property type="match status" value="1"/>
</dbReference>
<evidence type="ECO:0000256" key="6">
    <source>
        <dbReference type="ARBA" id="ARBA00022989"/>
    </source>
</evidence>
<dbReference type="InterPro" id="IPR000515">
    <property type="entry name" value="MetI-like"/>
</dbReference>
<accession>A0A1Y6FLJ7</accession>
<feature type="transmembrane region" description="Helical" evidence="8">
    <location>
        <begin position="243"/>
        <end position="270"/>
    </location>
</feature>
<feature type="transmembrane region" description="Helical" evidence="8">
    <location>
        <begin position="401"/>
        <end position="424"/>
    </location>
</feature>
<feature type="transmembrane region" description="Helical" evidence="8">
    <location>
        <begin position="367"/>
        <end position="389"/>
    </location>
</feature>
<comment type="subcellular location">
    <subcellularLocation>
        <location evidence="1">Cell inner membrane</location>
        <topology evidence="1">Multi-pass membrane protein</topology>
    </subcellularLocation>
</comment>
<protein>
    <submittedName>
        <fullName evidence="10">Thiamine transport system permease protein</fullName>
    </submittedName>
</protein>
<evidence type="ECO:0000256" key="7">
    <source>
        <dbReference type="ARBA" id="ARBA00023136"/>
    </source>
</evidence>
<evidence type="ECO:0000256" key="8">
    <source>
        <dbReference type="SAM" id="Phobius"/>
    </source>
</evidence>
<dbReference type="PROSITE" id="PS50928">
    <property type="entry name" value="ABC_TM1"/>
    <property type="match status" value="2"/>
</dbReference>
<dbReference type="GO" id="GO:0005886">
    <property type="term" value="C:plasma membrane"/>
    <property type="evidence" value="ECO:0007669"/>
    <property type="project" value="UniProtKB-SubCell"/>
</dbReference>
<proteinExistence type="predicted"/>
<gene>
    <name evidence="10" type="ORF">SAMN06295905_2356</name>
</gene>
<organism evidence="10 11">
    <name type="scientific">Devosia lucknowensis</name>
    <dbReference type="NCBI Taxonomy" id="1096929"/>
    <lineage>
        <taxon>Bacteria</taxon>
        <taxon>Pseudomonadati</taxon>
        <taxon>Pseudomonadota</taxon>
        <taxon>Alphaproteobacteria</taxon>
        <taxon>Hyphomicrobiales</taxon>
        <taxon>Devosiaceae</taxon>
        <taxon>Devosia</taxon>
    </lineage>
</organism>
<keyword evidence="6 8" id="KW-1133">Transmembrane helix</keyword>
<feature type="transmembrane region" description="Helical" evidence="8">
    <location>
        <begin position="21"/>
        <end position="44"/>
    </location>
</feature>
<dbReference type="Gene3D" id="1.10.3720.10">
    <property type="entry name" value="MetI-like"/>
    <property type="match status" value="2"/>
</dbReference>
<feature type="domain" description="ABC transmembrane type-1" evidence="9">
    <location>
        <begin position="332"/>
        <end position="524"/>
    </location>
</feature>
<evidence type="ECO:0000313" key="11">
    <source>
        <dbReference type="Proteomes" id="UP000194474"/>
    </source>
</evidence>
<dbReference type="CDD" id="cd06261">
    <property type="entry name" value="TM_PBP2"/>
    <property type="match status" value="1"/>
</dbReference>
<sequence>MRMDTSFPMLILPHRPFRITSATVLTVIIAALIAAVFWAIVGAATEAEPGSRVDIAHLLRMTALQAGLTMVLSLAVGVVLAWALNRLRFPGRDLVVGLFAAAIVTPGMVVAFGLLSIWGRNGWINQIASWLGISFDSPAYGLSGILIAHVVLDGAFAARILLARLDTIPSSKLKVGQSLGLSAWQRFRLIDWPALRGSLPGLGAIIFLLAFTSFPIVLLLGGGPANQTLEVAIYTAVRLDFDLVGAVRLALVQIAVCSVVILVSSAFTTVPSALSRSAQPTWRDARGVRVLQWFVLALATAGFALPLLSVLYDGLTSGLLPVLEQASFWRATMTSVAIGSASALLTLVLALLLALGRSAAASRAARTVLGVPAYAYLAVPAVVLSLGFFLLVRSLGVPSGVAAPVVVVIANSLLSLPFAMATLAPPLDAIVRSRGKLIRSLDLSGWQQFTAIEYPLLGRDIGLMLALAFCFSLGDLGVIALFGTQDFQTLPLLMYRALGSYRSNDAAAIAALLLIFTIAAFVGLPRLVERIAHASRR</sequence>
<feature type="transmembrane region" description="Helical" evidence="8">
    <location>
        <begin position="139"/>
        <end position="162"/>
    </location>
</feature>
<keyword evidence="5 8" id="KW-0812">Transmembrane</keyword>